<dbReference type="InterPro" id="IPR029033">
    <property type="entry name" value="His_PPase_superfam"/>
</dbReference>
<dbReference type="Proteomes" id="UP001589836">
    <property type="component" value="Unassembled WGS sequence"/>
</dbReference>
<dbReference type="SMART" id="SM00855">
    <property type="entry name" value="PGAM"/>
    <property type="match status" value="1"/>
</dbReference>
<evidence type="ECO:0000313" key="2">
    <source>
        <dbReference type="EMBL" id="MFC0522902.1"/>
    </source>
</evidence>
<evidence type="ECO:0000256" key="1">
    <source>
        <dbReference type="ARBA" id="ARBA00022801"/>
    </source>
</evidence>
<name>A0ABV6LKN8_9BACI</name>
<evidence type="ECO:0000313" key="3">
    <source>
        <dbReference type="Proteomes" id="UP001589836"/>
    </source>
</evidence>
<dbReference type="InterPro" id="IPR051695">
    <property type="entry name" value="Phosphoglycerate_Mutase"/>
</dbReference>
<dbReference type="Gene3D" id="3.40.50.1240">
    <property type="entry name" value="Phosphoglycerate mutase-like"/>
    <property type="match status" value="1"/>
</dbReference>
<dbReference type="CDD" id="cd07067">
    <property type="entry name" value="HP_PGM_like"/>
    <property type="match status" value="1"/>
</dbReference>
<dbReference type="PROSITE" id="PS00175">
    <property type="entry name" value="PG_MUTASE"/>
    <property type="match status" value="1"/>
</dbReference>
<dbReference type="SUPFAM" id="SSF53254">
    <property type="entry name" value="Phosphoglycerate mutase-like"/>
    <property type="match status" value="1"/>
</dbReference>
<dbReference type="InterPro" id="IPR013078">
    <property type="entry name" value="His_Pase_superF_clade-1"/>
</dbReference>
<dbReference type="Pfam" id="PF00300">
    <property type="entry name" value="His_Phos_1"/>
    <property type="match status" value="1"/>
</dbReference>
<gene>
    <name evidence="2" type="ORF">ACFFGV_04765</name>
</gene>
<organism evidence="2 3">
    <name type="scientific">Pontibacillus salicampi</name>
    <dbReference type="NCBI Taxonomy" id="1449801"/>
    <lineage>
        <taxon>Bacteria</taxon>
        <taxon>Bacillati</taxon>
        <taxon>Bacillota</taxon>
        <taxon>Bacilli</taxon>
        <taxon>Bacillales</taxon>
        <taxon>Bacillaceae</taxon>
        <taxon>Pontibacillus</taxon>
    </lineage>
</organism>
<dbReference type="EMBL" id="JBHLTP010000003">
    <property type="protein sequence ID" value="MFC0522902.1"/>
    <property type="molecule type" value="Genomic_DNA"/>
</dbReference>
<comment type="caution">
    <text evidence="2">The sequence shown here is derived from an EMBL/GenBank/DDBJ whole genome shotgun (WGS) entry which is preliminary data.</text>
</comment>
<reference evidence="2 3" key="1">
    <citation type="submission" date="2024-09" db="EMBL/GenBank/DDBJ databases">
        <authorList>
            <person name="Sun Q."/>
            <person name="Mori K."/>
        </authorList>
    </citation>
    <scope>NUCLEOTIDE SEQUENCE [LARGE SCALE GENOMIC DNA]</scope>
    <source>
        <strain evidence="2 3">NCAIM B.02529</strain>
    </source>
</reference>
<accession>A0ABV6LKN8</accession>
<dbReference type="EC" id="3.1.3.-" evidence="2"/>
<keyword evidence="3" id="KW-1185">Reference proteome</keyword>
<protein>
    <submittedName>
        <fullName evidence="2">Histidine phosphatase family protein</fullName>
        <ecNumber evidence="2">3.1.3.-</ecNumber>
    </submittedName>
</protein>
<sequence>MTTICLVRHGETDWNRAKRLQGQEDIPLNELGRRQAKECGAFLKNDQWDAIVASPLSRAKETAYIIEHYLPEDKEIVMMEHFKERAFGKGSGLTHEEINAQFPDRNYPGMESFEDFQHRIFEGLHSIQHHFPSKKVLLVAHGAVINCILSVLTDGEIGTGKTKLINACISNIERLQDNWELKSYNETTHLTDYASH</sequence>
<keyword evidence="1 2" id="KW-0378">Hydrolase</keyword>
<dbReference type="GO" id="GO:0016787">
    <property type="term" value="F:hydrolase activity"/>
    <property type="evidence" value="ECO:0007669"/>
    <property type="project" value="UniProtKB-KW"/>
</dbReference>
<dbReference type="RefSeq" id="WP_377345425.1">
    <property type="nucleotide sequence ID" value="NZ_JBHLTP010000003.1"/>
</dbReference>
<dbReference type="InterPro" id="IPR001345">
    <property type="entry name" value="PG/BPGM_mutase_AS"/>
</dbReference>
<dbReference type="PANTHER" id="PTHR46517:SF1">
    <property type="entry name" value="FRUCTOSE-2,6-BISPHOSPHATASE TIGAR"/>
    <property type="match status" value="1"/>
</dbReference>
<proteinExistence type="predicted"/>
<dbReference type="PANTHER" id="PTHR46517">
    <property type="entry name" value="FRUCTOSE-2,6-BISPHOSPHATASE TIGAR"/>
    <property type="match status" value="1"/>
</dbReference>